<dbReference type="Pfam" id="PF00535">
    <property type="entry name" value="Glycos_transf_2"/>
    <property type="match status" value="1"/>
</dbReference>
<feature type="transmembrane region" description="Helical" evidence="4">
    <location>
        <begin position="272"/>
        <end position="297"/>
    </location>
</feature>
<comment type="similarity">
    <text evidence="1">Belongs to the glycosyltransferase 2 family.</text>
</comment>
<dbReference type="EC" id="2.4.1.-" evidence="6"/>
<reference evidence="6 7" key="1">
    <citation type="journal article" date="2013" name="Genome Announc.">
        <title>Draft Genome Sequence of Winogradskyella psychrotolerans RS-3T, Isolated from the Marine Transect of Kongsfjorden, Ny-Alesund, Svalbard, Arctic Ocean.</title>
        <authorList>
            <person name="Kumar Pinnaka A."/>
            <person name="Ara S."/>
            <person name="Singh A."/>
            <person name="Shivaji S."/>
        </authorList>
    </citation>
    <scope>NUCLEOTIDE SEQUENCE [LARGE SCALE GENOMIC DNA]</scope>
    <source>
        <strain evidence="6 7">RS-3</strain>
    </source>
</reference>
<dbReference type="PANTHER" id="PTHR43630:SF1">
    <property type="entry name" value="POLY-BETA-1,6-N-ACETYL-D-GLUCOSAMINE SYNTHASE"/>
    <property type="match status" value="1"/>
</dbReference>
<keyword evidence="7" id="KW-1185">Reference proteome</keyword>
<accession>S7VTE1</accession>
<keyword evidence="3 6" id="KW-0808">Transferase</keyword>
<feature type="transmembrane region" description="Helical" evidence="4">
    <location>
        <begin position="334"/>
        <end position="357"/>
    </location>
</feature>
<dbReference type="PANTHER" id="PTHR43630">
    <property type="entry name" value="POLY-BETA-1,6-N-ACETYL-D-GLUCOSAMINE SYNTHASE"/>
    <property type="match status" value="1"/>
</dbReference>
<name>S7VTE1_9FLAO</name>
<dbReference type="SUPFAM" id="SSF53448">
    <property type="entry name" value="Nucleotide-diphospho-sugar transferases"/>
    <property type="match status" value="1"/>
</dbReference>
<feature type="transmembrane region" description="Helical" evidence="4">
    <location>
        <begin position="303"/>
        <end position="322"/>
    </location>
</feature>
<evidence type="ECO:0000313" key="6">
    <source>
        <dbReference type="EMBL" id="EPR73331.1"/>
    </source>
</evidence>
<feature type="domain" description="Glycosyltransferase 2-like" evidence="5">
    <location>
        <begin position="31"/>
        <end position="203"/>
    </location>
</feature>
<dbReference type="Proteomes" id="UP000014962">
    <property type="component" value="Unassembled WGS sequence"/>
</dbReference>
<keyword evidence="4" id="KW-0812">Transmembrane</keyword>
<keyword evidence="4" id="KW-0472">Membrane</keyword>
<dbReference type="AlphaFoldDB" id="S7VTE1"/>
<dbReference type="GO" id="GO:0016757">
    <property type="term" value="F:glycosyltransferase activity"/>
    <property type="evidence" value="ECO:0007669"/>
    <property type="project" value="UniProtKB-KW"/>
</dbReference>
<dbReference type="Gene3D" id="3.90.550.10">
    <property type="entry name" value="Spore Coat Polysaccharide Biosynthesis Protein SpsA, Chain A"/>
    <property type="match status" value="1"/>
</dbReference>
<dbReference type="CDD" id="cd04192">
    <property type="entry name" value="GT_2_like_e"/>
    <property type="match status" value="1"/>
</dbReference>
<proteinExistence type="inferred from homology"/>
<evidence type="ECO:0000313" key="7">
    <source>
        <dbReference type="Proteomes" id="UP000014962"/>
    </source>
</evidence>
<evidence type="ECO:0000256" key="2">
    <source>
        <dbReference type="ARBA" id="ARBA00022676"/>
    </source>
</evidence>
<sequence>MYLFIIGWLSYGFDKVDDFKLQDLPPKTKFSVIVPFRNEAKNLPELLDSISKLNYPKSMFEIILVDDDSEDGSASIIDRLIKDKSVDFGQLDILVIKNERASNSPKKDAITSAIKVSKFNWIVTTDADCILPKFWLDTFDESIQLKSSNCIVAPVTYHGKQSFLNRFQTLDFLSLQGATIGSFGIEKPLMCNGANFAYRKSLFVSVNGFEGNDTIASGDDVFLLEKFIKQDAKKVHYLKSNNAIVTTNPAKNSKNLIQQRLRWASKTRHNTYWFTKVVGLVVLLGNLVCLGLIPALYFNVTTLNVAIALFIIKWSIDFLLLFKTTRFFKQEILLFSYVFSSLLYPIFNVSIALLSFFKSYEWKGRRFAK</sequence>
<evidence type="ECO:0000256" key="3">
    <source>
        <dbReference type="ARBA" id="ARBA00022679"/>
    </source>
</evidence>
<gene>
    <name evidence="6" type="ORF">ADIWIN_1762</name>
</gene>
<dbReference type="EMBL" id="ATMR01000094">
    <property type="protein sequence ID" value="EPR73331.1"/>
    <property type="molecule type" value="Genomic_DNA"/>
</dbReference>
<protein>
    <submittedName>
        <fullName evidence="6">N-acetylglucosaminyltransferase</fullName>
        <ecNumber evidence="6">2.4.1.-</ecNumber>
    </submittedName>
</protein>
<evidence type="ECO:0000259" key="5">
    <source>
        <dbReference type="Pfam" id="PF00535"/>
    </source>
</evidence>
<evidence type="ECO:0000256" key="4">
    <source>
        <dbReference type="SAM" id="Phobius"/>
    </source>
</evidence>
<dbReference type="PATRIC" id="fig|641526.4.peg.1747"/>
<keyword evidence="4" id="KW-1133">Transmembrane helix</keyword>
<dbReference type="eggNOG" id="COG1215">
    <property type="taxonomic scope" value="Bacteria"/>
</dbReference>
<dbReference type="InterPro" id="IPR029044">
    <property type="entry name" value="Nucleotide-diphossugar_trans"/>
</dbReference>
<dbReference type="InterPro" id="IPR001173">
    <property type="entry name" value="Glyco_trans_2-like"/>
</dbReference>
<evidence type="ECO:0000256" key="1">
    <source>
        <dbReference type="ARBA" id="ARBA00006739"/>
    </source>
</evidence>
<keyword evidence="2 6" id="KW-0328">Glycosyltransferase</keyword>
<organism evidence="6 7">
    <name type="scientific">Winogradskyella psychrotolerans RS-3</name>
    <dbReference type="NCBI Taxonomy" id="641526"/>
    <lineage>
        <taxon>Bacteria</taxon>
        <taxon>Pseudomonadati</taxon>
        <taxon>Bacteroidota</taxon>
        <taxon>Flavobacteriia</taxon>
        <taxon>Flavobacteriales</taxon>
        <taxon>Flavobacteriaceae</taxon>
        <taxon>Winogradskyella</taxon>
    </lineage>
</organism>
<dbReference type="STRING" id="641526.ADIWIN_1762"/>
<comment type="caution">
    <text evidence="6">The sequence shown here is derived from an EMBL/GenBank/DDBJ whole genome shotgun (WGS) entry which is preliminary data.</text>
</comment>